<reference evidence="4" key="1">
    <citation type="journal article" date="2014" name="Int. J. Syst. Evol. Microbiol.">
        <title>Complete genome sequence of Corynebacterium casei LMG S-19264T (=DSM 44701T), isolated from a smear-ripened cheese.</title>
        <authorList>
            <consortium name="US DOE Joint Genome Institute (JGI-PGF)"/>
            <person name="Walter F."/>
            <person name="Albersmeier A."/>
            <person name="Kalinowski J."/>
            <person name="Ruckert C."/>
        </authorList>
    </citation>
    <scope>NUCLEOTIDE SEQUENCE</scope>
    <source>
        <strain evidence="4">JCM 30078</strain>
    </source>
</reference>
<dbReference type="CDD" id="cd00060">
    <property type="entry name" value="FHA"/>
    <property type="match status" value="1"/>
</dbReference>
<evidence type="ECO:0000313" key="4">
    <source>
        <dbReference type="EMBL" id="GGJ85726.1"/>
    </source>
</evidence>
<dbReference type="SUPFAM" id="SSF49879">
    <property type="entry name" value="SMAD/FHA domain"/>
    <property type="match status" value="1"/>
</dbReference>
<evidence type="ECO:0000313" key="5">
    <source>
        <dbReference type="Proteomes" id="UP000635983"/>
    </source>
</evidence>
<protein>
    <recommendedName>
        <fullName evidence="6">Type III secretion protein D</fullName>
    </recommendedName>
</protein>
<gene>
    <name evidence="4" type="ORF">GCM10009304_09740</name>
</gene>
<evidence type="ECO:0000259" key="3">
    <source>
        <dbReference type="Pfam" id="PF23893"/>
    </source>
</evidence>
<feature type="domain" description="YscD/Y4YQ C-terminal" evidence="3">
    <location>
        <begin position="254"/>
        <end position="303"/>
    </location>
</feature>
<dbReference type="InterPro" id="IPR057770">
    <property type="entry name" value="YscD/Y4YQ_C"/>
</dbReference>
<dbReference type="RefSeq" id="WP_188982026.1">
    <property type="nucleotide sequence ID" value="NZ_BMPO01000002.1"/>
</dbReference>
<dbReference type="InterPro" id="IPR008984">
    <property type="entry name" value="SMAD_FHA_dom_sf"/>
</dbReference>
<evidence type="ECO:0008006" key="6">
    <source>
        <dbReference type="Google" id="ProtNLM"/>
    </source>
</evidence>
<feature type="domain" description="YscD-like Bon-like" evidence="2">
    <location>
        <begin position="181"/>
        <end position="239"/>
    </location>
</feature>
<evidence type="ECO:0000259" key="2">
    <source>
        <dbReference type="Pfam" id="PF21934"/>
    </source>
</evidence>
<sequence length="305" mass="32494">MAVSPQTAVAPLSLPRFVVLAGAHAGASLSLDQAEWKVGSSADCDVILSDSDIASQHFTLRFGKAQSVTVEATGADVRVDEVDVVKGSGYKGRLPMRIQAGAVVIALAAPDGVRRSLRFPALASWFNRNAAVAGGGVAGICLLLYPFIAMSDADASAPKAPPAVVTPVAASAALPQTEAPVSALKTRLGEAGLDHLRVDAQGSYLQVGGEVNVREMEQWRGVQRWFDETYGRTHLLHGTVRLREVAANPRVRFQAIWSGKNPYVIGERGQRLYPGAAVSDGWMLQRIEADRVILARDGQEFSLTL</sequence>
<evidence type="ECO:0000259" key="1">
    <source>
        <dbReference type="Pfam" id="PF16697"/>
    </source>
</evidence>
<accession>A0A917PP84</accession>
<dbReference type="Pfam" id="PF16697">
    <property type="entry name" value="Yop-YscD_cpl"/>
    <property type="match status" value="1"/>
</dbReference>
<feature type="domain" description="YscD cytoplasmic" evidence="1">
    <location>
        <begin position="19"/>
        <end position="105"/>
    </location>
</feature>
<dbReference type="AlphaFoldDB" id="A0A917PP84"/>
<proteinExistence type="predicted"/>
<comment type="caution">
    <text evidence="4">The sequence shown here is derived from an EMBL/GenBank/DDBJ whole genome shotgun (WGS) entry which is preliminary data.</text>
</comment>
<dbReference type="InterPro" id="IPR032030">
    <property type="entry name" value="YscD_cytoplasmic_dom"/>
</dbReference>
<reference evidence="4" key="2">
    <citation type="submission" date="2020-09" db="EMBL/GenBank/DDBJ databases">
        <authorList>
            <person name="Sun Q."/>
            <person name="Ohkuma M."/>
        </authorList>
    </citation>
    <scope>NUCLEOTIDE SEQUENCE</scope>
    <source>
        <strain evidence="4">JCM 30078</strain>
    </source>
</reference>
<dbReference type="Pfam" id="PF23893">
    <property type="entry name" value="Y4YQ_C"/>
    <property type="match status" value="1"/>
</dbReference>
<dbReference type="Pfam" id="PF21934">
    <property type="entry name" value="Yop-YscD_ppl_3rd"/>
    <property type="match status" value="1"/>
</dbReference>
<organism evidence="4 5">
    <name type="scientific">Pseudomonas matsuisoli</name>
    <dbReference type="NCBI Taxonomy" id="1515666"/>
    <lineage>
        <taxon>Bacteria</taxon>
        <taxon>Pseudomonadati</taxon>
        <taxon>Pseudomonadota</taxon>
        <taxon>Gammaproteobacteria</taxon>
        <taxon>Pseudomonadales</taxon>
        <taxon>Pseudomonadaceae</taxon>
        <taxon>Pseudomonas</taxon>
    </lineage>
</organism>
<name>A0A917PP84_9PSED</name>
<dbReference type="Proteomes" id="UP000635983">
    <property type="component" value="Unassembled WGS sequence"/>
</dbReference>
<dbReference type="Gene3D" id="2.60.200.20">
    <property type="match status" value="1"/>
</dbReference>
<dbReference type="InterPro" id="IPR053946">
    <property type="entry name" value="YscD_ppl_3rd"/>
</dbReference>
<dbReference type="EMBL" id="BMPO01000002">
    <property type="protein sequence ID" value="GGJ85726.1"/>
    <property type="molecule type" value="Genomic_DNA"/>
</dbReference>
<keyword evidence="5" id="KW-1185">Reference proteome</keyword>